<keyword evidence="3" id="KW-1185">Reference proteome</keyword>
<dbReference type="OrthoDB" id="1226703at2759"/>
<feature type="region of interest" description="Disordered" evidence="1">
    <location>
        <begin position="44"/>
        <end position="79"/>
    </location>
</feature>
<dbReference type="PANTHER" id="PTHR33144">
    <property type="entry name" value="OS10G0409366 PROTEIN-RELATED"/>
    <property type="match status" value="1"/>
</dbReference>
<proteinExistence type="predicted"/>
<name>A0A9J5YZP8_SOLCO</name>
<dbReference type="PANTHER" id="PTHR33144:SF46">
    <property type="entry name" value="OS04G0610000 PROTEIN"/>
    <property type="match status" value="1"/>
</dbReference>
<accession>A0A9J5YZP8</accession>
<feature type="non-terminal residue" evidence="2">
    <location>
        <position position="1"/>
    </location>
</feature>
<evidence type="ECO:0000256" key="1">
    <source>
        <dbReference type="SAM" id="MobiDB-lite"/>
    </source>
</evidence>
<comment type="caution">
    <text evidence="2">The sequence shown here is derived from an EMBL/GenBank/DDBJ whole genome shotgun (WGS) entry which is preliminary data.</text>
</comment>
<gene>
    <name evidence="2" type="ORF">H5410_026857</name>
</gene>
<evidence type="ECO:0000313" key="3">
    <source>
        <dbReference type="Proteomes" id="UP000824120"/>
    </source>
</evidence>
<protein>
    <submittedName>
        <fullName evidence="2">Uncharacterized protein</fullName>
    </submittedName>
</protein>
<dbReference type="AlphaFoldDB" id="A0A9J5YZP8"/>
<feature type="compositionally biased region" description="Polar residues" evidence="1">
    <location>
        <begin position="59"/>
        <end position="74"/>
    </location>
</feature>
<organism evidence="2 3">
    <name type="scientific">Solanum commersonii</name>
    <name type="common">Commerson's wild potato</name>
    <name type="synonym">Commerson's nightshade</name>
    <dbReference type="NCBI Taxonomy" id="4109"/>
    <lineage>
        <taxon>Eukaryota</taxon>
        <taxon>Viridiplantae</taxon>
        <taxon>Streptophyta</taxon>
        <taxon>Embryophyta</taxon>
        <taxon>Tracheophyta</taxon>
        <taxon>Spermatophyta</taxon>
        <taxon>Magnoliopsida</taxon>
        <taxon>eudicotyledons</taxon>
        <taxon>Gunneridae</taxon>
        <taxon>Pentapetalae</taxon>
        <taxon>asterids</taxon>
        <taxon>lamiids</taxon>
        <taxon>Solanales</taxon>
        <taxon>Solanaceae</taxon>
        <taxon>Solanoideae</taxon>
        <taxon>Solaneae</taxon>
        <taxon>Solanum</taxon>
    </lineage>
</organism>
<sequence length="146" mass="16683">MQTRGCTRLNIQSQNGEDLRQYIDQLMDERNIDRAQPYIEQLMNIQNHSDTPDHDDQSNELNNNVGATGESGNSEARKIRGPTLLKDIWKLPPGKTIDVPFNSRNQSIGKEGRKLASFLGIIARAPELTPLHVDDWRNFDNEEKKK</sequence>
<dbReference type="EMBL" id="JACXVP010000005">
    <property type="protein sequence ID" value="KAG5605365.1"/>
    <property type="molecule type" value="Genomic_DNA"/>
</dbReference>
<dbReference type="Proteomes" id="UP000824120">
    <property type="component" value="Chromosome 5"/>
</dbReference>
<reference evidence="2 3" key="1">
    <citation type="submission" date="2020-09" db="EMBL/GenBank/DDBJ databases">
        <title>De no assembly of potato wild relative species, Solanum commersonii.</title>
        <authorList>
            <person name="Cho K."/>
        </authorList>
    </citation>
    <scope>NUCLEOTIDE SEQUENCE [LARGE SCALE GENOMIC DNA]</scope>
    <source>
        <strain evidence="2">LZ3.2</strain>
        <tissue evidence="2">Leaf</tissue>
    </source>
</reference>
<evidence type="ECO:0000313" key="2">
    <source>
        <dbReference type="EMBL" id="KAG5605365.1"/>
    </source>
</evidence>